<feature type="region of interest" description="Disordered" evidence="4">
    <location>
        <begin position="91"/>
        <end position="130"/>
    </location>
</feature>
<comment type="subcellular location">
    <subcellularLocation>
        <location evidence="1">Nucleus</location>
    </subcellularLocation>
</comment>
<feature type="compositionally biased region" description="Acidic residues" evidence="4">
    <location>
        <begin position="63"/>
        <end position="73"/>
    </location>
</feature>
<feature type="region of interest" description="Disordered" evidence="4">
    <location>
        <begin position="16"/>
        <end position="76"/>
    </location>
</feature>
<dbReference type="InterPro" id="IPR016197">
    <property type="entry name" value="Chromo-like_dom_sf"/>
</dbReference>
<evidence type="ECO:0000256" key="3">
    <source>
        <dbReference type="ARBA" id="ARBA00023242"/>
    </source>
</evidence>
<comment type="caution">
    <text evidence="6">The sequence shown here is derived from an EMBL/GenBank/DDBJ whole genome shotgun (WGS) entry which is preliminary data.</text>
</comment>
<dbReference type="VEuPathDB" id="FungiDB:A1O9_10297"/>
<evidence type="ECO:0000313" key="6">
    <source>
        <dbReference type="EMBL" id="KEF53895.1"/>
    </source>
</evidence>
<keyword evidence="7" id="KW-1185">Reference proteome</keyword>
<sequence>MTGRVDKSISKVGSDLDISVNSDLPRAVPDGKYPMNEELDNDVDRATDKAARGETTDDGTHEDCEDDDQDLETDCSPSYAPEILQQYHTSIGGSGENALKKAKSKQLKRFGSEAKEHLAPAVKRQKRKILPSSTRREESAWVPMKEDWEPQVVRVKAVERDDSGKLLAYILFKNGEQICVSMDKVHRHCPRPMLRFYEEHLRFGLTDMES</sequence>
<dbReference type="GeneID" id="25285201"/>
<evidence type="ECO:0000256" key="1">
    <source>
        <dbReference type="ARBA" id="ARBA00004123"/>
    </source>
</evidence>
<evidence type="ECO:0000259" key="5">
    <source>
        <dbReference type="SMART" id="SM00300"/>
    </source>
</evidence>
<dbReference type="Proteomes" id="UP000027920">
    <property type="component" value="Unassembled WGS sequence"/>
</dbReference>
<evidence type="ECO:0000313" key="7">
    <source>
        <dbReference type="Proteomes" id="UP000027920"/>
    </source>
</evidence>
<dbReference type="SMART" id="SM00300">
    <property type="entry name" value="ChSh"/>
    <property type="match status" value="1"/>
</dbReference>
<protein>
    <recommendedName>
        <fullName evidence="5">Chromo shadow domain-containing protein</fullName>
    </recommendedName>
</protein>
<evidence type="ECO:0000256" key="2">
    <source>
        <dbReference type="ARBA" id="ARBA00011353"/>
    </source>
</evidence>
<dbReference type="EMBL" id="AMGV01000012">
    <property type="protein sequence ID" value="KEF53895.1"/>
    <property type="molecule type" value="Genomic_DNA"/>
</dbReference>
<keyword evidence="3" id="KW-0539">Nucleus</keyword>
<dbReference type="InterPro" id="IPR008251">
    <property type="entry name" value="Chromo_shadow_dom"/>
</dbReference>
<dbReference type="Gene3D" id="2.40.50.40">
    <property type="match status" value="1"/>
</dbReference>
<dbReference type="HOGENOM" id="CLU_1310122_0_0_1"/>
<dbReference type="OrthoDB" id="433924at2759"/>
<reference evidence="6 7" key="1">
    <citation type="submission" date="2013-03" db="EMBL/GenBank/DDBJ databases">
        <title>The Genome Sequence of Exophiala aquamarina CBS 119918.</title>
        <authorList>
            <consortium name="The Broad Institute Genomics Platform"/>
            <person name="Cuomo C."/>
            <person name="de Hoog S."/>
            <person name="Gorbushina A."/>
            <person name="Walker B."/>
            <person name="Young S.K."/>
            <person name="Zeng Q."/>
            <person name="Gargeya S."/>
            <person name="Fitzgerald M."/>
            <person name="Haas B."/>
            <person name="Abouelleil A."/>
            <person name="Allen A.W."/>
            <person name="Alvarado L."/>
            <person name="Arachchi H.M."/>
            <person name="Berlin A.M."/>
            <person name="Chapman S.B."/>
            <person name="Gainer-Dewar J."/>
            <person name="Goldberg J."/>
            <person name="Griggs A."/>
            <person name="Gujja S."/>
            <person name="Hansen M."/>
            <person name="Howarth C."/>
            <person name="Imamovic A."/>
            <person name="Ireland A."/>
            <person name="Larimer J."/>
            <person name="McCowan C."/>
            <person name="Murphy C."/>
            <person name="Pearson M."/>
            <person name="Poon T.W."/>
            <person name="Priest M."/>
            <person name="Roberts A."/>
            <person name="Saif S."/>
            <person name="Shea T."/>
            <person name="Sisk P."/>
            <person name="Sykes S."/>
            <person name="Wortman J."/>
            <person name="Nusbaum C."/>
            <person name="Birren B."/>
        </authorList>
    </citation>
    <scope>NUCLEOTIDE SEQUENCE [LARGE SCALE GENOMIC DNA]</scope>
    <source>
        <strain evidence="6 7">CBS 119918</strain>
    </source>
</reference>
<accession>A0A072PEB7</accession>
<feature type="domain" description="Chromo shadow" evidence="5">
    <location>
        <begin position="140"/>
        <end position="206"/>
    </location>
</feature>
<gene>
    <name evidence="6" type="ORF">A1O9_10297</name>
</gene>
<dbReference type="Pfam" id="PF01393">
    <property type="entry name" value="Chromo_shadow"/>
    <property type="match status" value="1"/>
</dbReference>
<dbReference type="GO" id="GO:0005634">
    <property type="term" value="C:nucleus"/>
    <property type="evidence" value="ECO:0007669"/>
    <property type="project" value="UniProtKB-SubCell"/>
</dbReference>
<dbReference type="AlphaFoldDB" id="A0A072PEB7"/>
<proteinExistence type="predicted"/>
<dbReference type="SUPFAM" id="SSF54160">
    <property type="entry name" value="Chromo domain-like"/>
    <property type="match status" value="1"/>
</dbReference>
<name>A0A072PEB7_9EURO</name>
<evidence type="ECO:0000256" key="4">
    <source>
        <dbReference type="SAM" id="MobiDB-lite"/>
    </source>
</evidence>
<organism evidence="6 7">
    <name type="scientific">Exophiala aquamarina CBS 119918</name>
    <dbReference type="NCBI Taxonomy" id="1182545"/>
    <lineage>
        <taxon>Eukaryota</taxon>
        <taxon>Fungi</taxon>
        <taxon>Dikarya</taxon>
        <taxon>Ascomycota</taxon>
        <taxon>Pezizomycotina</taxon>
        <taxon>Eurotiomycetes</taxon>
        <taxon>Chaetothyriomycetidae</taxon>
        <taxon>Chaetothyriales</taxon>
        <taxon>Herpotrichiellaceae</taxon>
        <taxon>Exophiala</taxon>
    </lineage>
</organism>
<dbReference type="STRING" id="1182545.A0A072PEB7"/>
<dbReference type="RefSeq" id="XP_013256485.1">
    <property type="nucleotide sequence ID" value="XM_013401031.1"/>
</dbReference>
<feature type="compositionally biased region" description="Basic and acidic residues" evidence="4">
    <location>
        <begin position="42"/>
        <end position="62"/>
    </location>
</feature>
<comment type="subunit">
    <text evidence="2">Component of the NuA4 histone acetyltransferase complex.</text>
</comment>